<evidence type="ECO:0000313" key="1">
    <source>
        <dbReference type="EMBL" id="RGU53194.1"/>
    </source>
</evidence>
<dbReference type="EMBL" id="QRYC01000048">
    <property type="protein sequence ID" value="RGU53194.1"/>
    <property type="molecule type" value="Genomic_DNA"/>
</dbReference>
<dbReference type="AlphaFoldDB" id="A0A412TIY9"/>
<proteinExistence type="predicted"/>
<dbReference type="Proteomes" id="UP000284243">
    <property type="component" value="Unassembled WGS sequence"/>
</dbReference>
<accession>A0A412TIY9</accession>
<evidence type="ECO:0000313" key="2">
    <source>
        <dbReference type="Proteomes" id="UP000284243"/>
    </source>
</evidence>
<reference evidence="1 2" key="1">
    <citation type="submission" date="2018-08" db="EMBL/GenBank/DDBJ databases">
        <title>A genome reference for cultivated species of the human gut microbiota.</title>
        <authorList>
            <person name="Zou Y."/>
            <person name="Xue W."/>
            <person name="Luo G."/>
        </authorList>
    </citation>
    <scope>NUCLEOTIDE SEQUENCE [LARGE SCALE GENOMIC DNA]</scope>
    <source>
        <strain evidence="1 2">AF16-14</strain>
    </source>
</reference>
<protein>
    <submittedName>
        <fullName evidence="1">Uncharacterized protein</fullName>
    </submittedName>
</protein>
<gene>
    <name evidence="1" type="ORF">DWW57_18845</name>
</gene>
<sequence length="76" mass="8959">MALRFRCCPRMRLLRSPKAMVSRLQTREEDVWTRDIQTYSLNFPGVLRDRQRAGGTWLYLSDIYRCEPELAGFTGC</sequence>
<organism evidence="1 2">
    <name type="scientific">Odoribacter splanchnicus</name>
    <dbReference type="NCBI Taxonomy" id="28118"/>
    <lineage>
        <taxon>Bacteria</taxon>
        <taxon>Pseudomonadati</taxon>
        <taxon>Bacteroidota</taxon>
        <taxon>Bacteroidia</taxon>
        <taxon>Bacteroidales</taxon>
        <taxon>Odoribacteraceae</taxon>
        <taxon>Odoribacter</taxon>
    </lineage>
</organism>
<comment type="caution">
    <text evidence="1">The sequence shown here is derived from an EMBL/GenBank/DDBJ whole genome shotgun (WGS) entry which is preliminary data.</text>
</comment>
<name>A0A412TIY9_9BACT</name>